<name>A0ABU0JX84_HATLI</name>
<accession>A0ABU0JX84</accession>
<sequence length="686" mass="78729">MDLIKYIILCIVRDSNLNNKDNKKIEINQFKNKHVKSGEELEIVVKGQTLKKENLYVYCLDDTGMVDNSEIEYSIKDLQEKQVITFKFNNKNNKEKLYKLNVKYEDGKSSKANSMSTVYVMPDIKKNNVVVNEIKPKISHMKEIGGRNPITVKGNNLISNDLELKVIENSSNRQLTNGENNFKGNSNQQEIFFDFPKNNTDIDKVYRVEVWSKNENKLLNSSNVIVRKRKVTNISETLKCTQISKDNNGKIITIKFNENVKGDIQTLRRNIKLARTYNNYNNVHANFELLDPKDNIEIKNNEIIITLNKALTETEVNNRIKIEAGAVKDSNEKFNKEILERIMADNEINQTEYKGMNKINSKIFNSNGGNVEIEIIGKNLKQFKKDGHMTEGTVVQIFDVTSTTAREDIKVYVEGYGDNQLLKFKVPENNTEKTQTYMVSISTNGGVTRVEENKNFEDERFNRIAISVLPKNKNKNDITISHITIASYGTNTDQLGDNTIATTPLNQESKKTRLEVYGTNLDKNKTKVRVVDKNGVIWPVVNEPSYDSTDVFIMVGFDKTGVMLGGTHQMLEVICPNNIKGDPEFKIEVAPDGINFDKKTFARVKVPSYKVANREMKVENVTIKYLNEKGDQLEKQETVKAYDWFFKKEFKFNQKEIKGYTLKEIKKDPGSIKDENKVVTYIYSQN</sequence>
<proteinExistence type="predicted"/>
<dbReference type="EMBL" id="JAUSWN010000028">
    <property type="protein sequence ID" value="MDQ0480773.1"/>
    <property type="molecule type" value="Genomic_DNA"/>
</dbReference>
<evidence type="ECO:0000256" key="1">
    <source>
        <dbReference type="ARBA" id="ARBA00022737"/>
    </source>
</evidence>
<dbReference type="RefSeq" id="WP_307356915.1">
    <property type="nucleotide sequence ID" value="NZ_BAAACJ010000040.1"/>
</dbReference>
<feature type="domain" description="MucBP" evidence="2">
    <location>
        <begin position="620"/>
        <end position="683"/>
    </location>
</feature>
<organism evidence="3 4">
    <name type="scientific">Hathewaya limosa</name>
    <name type="common">Clostridium limosum</name>
    <dbReference type="NCBI Taxonomy" id="1536"/>
    <lineage>
        <taxon>Bacteria</taxon>
        <taxon>Bacillati</taxon>
        <taxon>Bacillota</taxon>
        <taxon>Clostridia</taxon>
        <taxon>Eubacteriales</taxon>
        <taxon>Clostridiaceae</taxon>
        <taxon>Hathewaya</taxon>
    </lineage>
</organism>
<gene>
    <name evidence="3" type="ORF">QOZ93_002523</name>
</gene>
<comment type="caution">
    <text evidence="3">The sequence shown here is derived from an EMBL/GenBank/DDBJ whole genome shotgun (WGS) entry which is preliminary data.</text>
</comment>
<evidence type="ECO:0000313" key="3">
    <source>
        <dbReference type="EMBL" id="MDQ0480773.1"/>
    </source>
</evidence>
<dbReference type="InterPro" id="IPR009459">
    <property type="entry name" value="MucBP_dom"/>
</dbReference>
<dbReference type="Pfam" id="PF06458">
    <property type="entry name" value="MucBP"/>
    <property type="match status" value="1"/>
</dbReference>
<keyword evidence="4" id="KW-1185">Reference proteome</keyword>
<dbReference type="Gene3D" id="3.10.20.320">
    <property type="entry name" value="Putative peptidoglycan bound protein (lpxtg motif)"/>
    <property type="match status" value="1"/>
</dbReference>
<keyword evidence="1" id="KW-0677">Repeat</keyword>
<protein>
    <recommendedName>
        <fullName evidence="2">MucBP domain-containing protein</fullName>
    </recommendedName>
</protein>
<dbReference type="Proteomes" id="UP001224418">
    <property type="component" value="Unassembled WGS sequence"/>
</dbReference>
<evidence type="ECO:0000313" key="4">
    <source>
        <dbReference type="Proteomes" id="UP001224418"/>
    </source>
</evidence>
<reference evidence="3 4" key="1">
    <citation type="submission" date="2023-07" db="EMBL/GenBank/DDBJ databases">
        <title>Genomic Encyclopedia of Type Strains, Phase IV (KMG-IV): sequencing the most valuable type-strain genomes for metagenomic binning, comparative biology and taxonomic classification.</title>
        <authorList>
            <person name="Goeker M."/>
        </authorList>
    </citation>
    <scope>NUCLEOTIDE SEQUENCE [LARGE SCALE GENOMIC DNA]</scope>
    <source>
        <strain evidence="3 4">DSM 1400</strain>
    </source>
</reference>
<evidence type="ECO:0000259" key="2">
    <source>
        <dbReference type="Pfam" id="PF06458"/>
    </source>
</evidence>